<accession>A0ABM8HSU4</accession>
<reference evidence="2 3" key="1">
    <citation type="journal article" date="2016" name="C (Basel)">
        <title>Selective Growth of and Electricity Production by Marine Exoelectrogenic Bacteria in Self-Aggregated Hydrogel of Microbially Reduced Graphene Oxide.</title>
        <authorList>
            <person name="Yoshida N."/>
            <person name="Goto Y."/>
            <person name="Miyata Y."/>
        </authorList>
    </citation>
    <scope>NUCLEOTIDE SEQUENCE [LARGE SCALE GENOMIC DNA]</scope>
    <source>
        <strain evidence="2 3">NIT-T3</strain>
    </source>
</reference>
<gene>
    <name evidence="2" type="ORF">DESUT3_20490</name>
</gene>
<dbReference type="NCBIfam" id="TIGR03980">
    <property type="entry name" value="prismane_assoc"/>
    <property type="match status" value="1"/>
</dbReference>
<evidence type="ECO:0000313" key="2">
    <source>
        <dbReference type="EMBL" id="BCR04980.1"/>
    </source>
</evidence>
<dbReference type="SUPFAM" id="SSF140683">
    <property type="entry name" value="SP0561-like"/>
    <property type="match status" value="1"/>
</dbReference>
<dbReference type="InterPro" id="IPR023883">
    <property type="entry name" value="CHP03980_redox-disulphide"/>
</dbReference>
<dbReference type="Gene3D" id="1.10.3910.10">
    <property type="entry name" value="SP0561-like"/>
    <property type="match status" value="1"/>
</dbReference>
<dbReference type="InterPro" id="IPR015077">
    <property type="entry name" value="DUF1858"/>
</dbReference>
<proteinExistence type="predicted"/>
<dbReference type="PANTHER" id="PTHR39341:SF1">
    <property type="entry name" value="DUF1858 DOMAIN-CONTAINING PROTEIN"/>
    <property type="match status" value="1"/>
</dbReference>
<protein>
    <recommendedName>
        <fullName evidence="1">DUF1858 domain-containing protein</fullName>
    </recommendedName>
</protein>
<name>A0ABM8HSU4_9BACT</name>
<sequence length="64" mass="7384">MITRNMTIEQVLRKYPQTRQVFSKFGLECMECQIAQFEEVGHGADVHQVDVDTLLKELNEAISD</sequence>
<dbReference type="PANTHER" id="PTHR39341">
    <property type="entry name" value="BSL7085 PROTEIN"/>
    <property type="match status" value="1"/>
</dbReference>
<organism evidence="2 3">
    <name type="scientific">Desulfuromonas versatilis</name>
    <dbReference type="NCBI Taxonomy" id="2802975"/>
    <lineage>
        <taxon>Bacteria</taxon>
        <taxon>Pseudomonadati</taxon>
        <taxon>Thermodesulfobacteriota</taxon>
        <taxon>Desulfuromonadia</taxon>
        <taxon>Desulfuromonadales</taxon>
        <taxon>Desulfuromonadaceae</taxon>
        <taxon>Desulfuromonas</taxon>
    </lineage>
</organism>
<feature type="domain" description="DUF1858" evidence="1">
    <location>
        <begin position="2"/>
        <end position="55"/>
    </location>
</feature>
<evidence type="ECO:0000259" key="1">
    <source>
        <dbReference type="Pfam" id="PF08984"/>
    </source>
</evidence>
<evidence type="ECO:0000313" key="3">
    <source>
        <dbReference type="Proteomes" id="UP001319827"/>
    </source>
</evidence>
<dbReference type="InterPro" id="IPR038062">
    <property type="entry name" value="ScdA-like_N_sf"/>
</dbReference>
<dbReference type="RefSeq" id="WP_221252413.1">
    <property type="nucleotide sequence ID" value="NZ_AP024355.1"/>
</dbReference>
<dbReference type="EMBL" id="AP024355">
    <property type="protein sequence ID" value="BCR04980.1"/>
    <property type="molecule type" value="Genomic_DNA"/>
</dbReference>
<dbReference type="Proteomes" id="UP001319827">
    <property type="component" value="Chromosome"/>
</dbReference>
<keyword evidence="3" id="KW-1185">Reference proteome</keyword>
<reference evidence="2 3" key="2">
    <citation type="journal article" date="2021" name="Int. J. Syst. Evol. Microbiol.">
        <title>Isolation and Polyphasic Characterization of Desulfuromonas versatilis sp. Nov., an Electrogenic Bacteria Capable of Versatile Metabolism Isolated from a Graphene Oxide-Reducing Enrichment Culture.</title>
        <authorList>
            <person name="Xie L."/>
            <person name="Yoshida N."/>
            <person name="Ishii S."/>
            <person name="Meng L."/>
        </authorList>
    </citation>
    <scope>NUCLEOTIDE SEQUENCE [LARGE SCALE GENOMIC DNA]</scope>
    <source>
        <strain evidence="2 3">NIT-T3</strain>
    </source>
</reference>
<dbReference type="Pfam" id="PF08984">
    <property type="entry name" value="DUF1858"/>
    <property type="match status" value="1"/>
</dbReference>